<dbReference type="PIRSF" id="PIRSF026508">
    <property type="entry name" value="TelA"/>
    <property type="match status" value="1"/>
</dbReference>
<evidence type="ECO:0000313" key="3">
    <source>
        <dbReference type="EMBL" id="OAI14359.1"/>
    </source>
</evidence>
<name>A0A177NAY2_9GAMM</name>
<proteinExistence type="inferred from homology"/>
<dbReference type="PANTHER" id="PTHR38432">
    <property type="entry name" value="TELA-LIKE PROTEIN SAOUHSC_01408"/>
    <property type="match status" value="1"/>
</dbReference>
<sequence length="390" mass="43691">MSTQKTSITRLAETSLMQATQQSAKQDIVPGVQTEVVALSQAPTEQQLKIRQLFQEIDIKDSQSIMFFGSKAQEQLTTVSDRMLEGVKNKDIGPAGDDLNDMVATIRGFDLDELDPNKKQGFFAKMLGKTKPVVKFIQQYEEVRKQIDTITDKLEKHKSSLLTDIASLDRLYQANLDYFHTLEDYIVAGDEKLRELDEVVIPEHSTTAETSQDVIAAQNLRDLRSARDDLERRVHDLRLTRQVSMQSLPSIRLVQENDKGLVNKINSTIVNTIPLWRQQLATAVTIFRSSQAAETVKSATDLTNDLLASNAENLKLANAETRKQLERGVFDIEVVKQANQALIATIEESLQIADQGKKMRSEAVVQLQQCEDELRKTLVSAQSGTTTKSS</sequence>
<dbReference type="RefSeq" id="WP_066983342.1">
    <property type="nucleotide sequence ID" value="NZ_LUUI01000111.1"/>
</dbReference>
<comment type="caution">
    <text evidence="3">The sequence shown here is derived from an EMBL/GenBank/DDBJ whole genome shotgun (WGS) entry which is preliminary data.</text>
</comment>
<organism evidence="3 4">
    <name type="scientific">Methylomonas lenta</name>
    <dbReference type="NCBI Taxonomy" id="980561"/>
    <lineage>
        <taxon>Bacteria</taxon>
        <taxon>Pseudomonadati</taxon>
        <taxon>Pseudomonadota</taxon>
        <taxon>Gammaproteobacteria</taxon>
        <taxon>Methylococcales</taxon>
        <taxon>Methylococcaceae</taxon>
        <taxon>Methylomonas</taxon>
    </lineage>
</organism>
<evidence type="ECO:0000256" key="1">
    <source>
        <dbReference type="ARBA" id="ARBA00005541"/>
    </source>
</evidence>
<accession>A0A177NAY2</accession>
<protein>
    <submittedName>
        <fullName evidence="3">Tellurium resistance protein</fullName>
    </submittedName>
</protein>
<dbReference type="STRING" id="980561.A1359_11090"/>
<evidence type="ECO:0000313" key="4">
    <source>
        <dbReference type="Proteomes" id="UP000078476"/>
    </source>
</evidence>
<dbReference type="InterPro" id="IPR008863">
    <property type="entry name" value="Toxic_anion-R_TelA"/>
</dbReference>
<gene>
    <name evidence="3" type="ORF">A1359_11090</name>
</gene>
<comment type="similarity">
    <text evidence="1 2">Belongs to the TelA family.</text>
</comment>
<dbReference type="Proteomes" id="UP000078476">
    <property type="component" value="Unassembled WGS sequence"/>
</dbReference>
<reference evidence="3 4" key="1">
    <citation type="submission" date="2016-03" db="EMBL/GenBank/DDBJ databases">
        <authorList>
            <person name="Ploux O."/>
        </authorList>
    </citation>
    <scope>NUCLEOTIDE SEQUENCE [LARGE SCALE GENOMIC DNA]</scope>
    <source>
        <strain evidence="3 4">R-45370</strain>
    </source>
</reference>
<dbReference type="PANTHER" id="PTHR38432:SF1">
    <property type="entry name" value="TELA-LIKE PROTEIN SAOUHSC_01408"/>
    <property type="match status" value="1"/>
</dbReference>
<dbReference type="Pfam" id="PF05816">
    <property type="entry name" value="TelA"/>
    <property type="match status" value="1"/>
</dbReference>
<dbReference type="OrthoDB" id="9768858at2"/>
<evidence type="ECO:0000256" key="2">
    <source>
        <dbReference type="PIRNR" id="PIRNR026508"/>
    </source>
</evidence>
<keyword evidence="4" id="KW-1185">Reference proteome</keyword>
<dbReference type="EMBL" id="LUUI01000111">
    <property type="protein sequence ID" value="OAI14359.1"/>
    <property type="molecule type" value="Genomic_DNA"/>
</dbReference>
<dbReference type="AlphaFoldDB" id="A0A177NAY2"/>